<dbReference type="RefSeq" id="XP_025395665.1">
    <property type="nucleotide sequence ID" value="XM_025544120.1"/>
</dbReference>
<dbReference type="STRING" id="1448321.A0A317V5Y7"/>
<comment type="subcellular location">
    <subcellularLocation>
        <location evidence="1">Membrane</location>
        <topology evidence="1">Multi-pass membrane protein</topology>
    </subcellularLocation>
</comment>
<evidence type="ECO:0000256" key="6">
    <source>
        <dbReference type="SAM" id="Phobius"/>
    </source>
</evidence>
<feature type="transmembrane region" description="Helical" evidence="6">
    <location>
        <begin position="235"/>
        <end position="254"/>
    </location>
</feature>
<feature type="compositionally biased region" description="Basic and acidic residues" evidence="5">
    <location>
        <begin position="456"/>
        <end position="481"/>
    </location>
</feature>
<feature type="region of interest" description="Disordered" evidence="5">
    <location>
        <begin position="456"/>
        <end position="501"/>
    </location>
</feature>
<comment type="caution">
    <text evidence="8">The sequence shown here is derived from an EMBL/GenBank/DDBJ whole genome shotgun (WGS) entry which is preliminary data.</text>
</comment>
<dbReference type="OrthoDB" id="74314at2759"/>
<feature type="domain" description="TECPR1-like DysF" evidence="7">
    <location>
        <begin position="85"/>
        <end position="515"/>
    </location>
</feature>
<keyword evidence="2 6" id="KW-0812">Transmembrane</keyword>
<dbReference type="VEuPathDB" id="FungiDB:BO70DRAFT_365641"/>
<feature type="compositionally biased region" description="Basic and acidic residues" evidence="5">
    <location>
        <begin position="488"/>
        <end position="498"/>
    </location>
</feature>
<dbReference type="PANTHER" id="PTHR28304">
    <property type="entry name" value="PEROXISOMAL MEMBRANE PROTEIN PEX29"/>
    <property type="match status" value="1"/>
</dbReference>
<dbReference type="AlphaFoldDB" id="A0A317V5Y7"/>
<dbReference type="InterPro" id="IPR052816">
    <property type="entry name" value="Peroxisomal_Membrane_PEX28-32"/>
</dbReference>
<name>A0A317V5Y7_9EURO</name>
<dbReference type="PANTHER" id="PTHR28304:SF2">
    <property type="entry name" value="PEROXISOMAL MEMBRANE PROTEIN PEX29"/>
    <property type="match status" value="1"/>
</dbReference>
<dbReference type="GO" id="GO:0005778">
    <property type="term" value="C:peroxisomal membrane"/>
    <property type="evidence" value="ECO:0007669"/>
    <property type="project" value="UniProtKB-ARBA"/>
</dbReference>
<dbReference type="GeneID" id="37066357"/>
<evidence type="ECO:0000256" key="5">
    <source>
        <dbReference type="SAM" id="MobiDB-lite"/>
    </source>
</evidence>
<sequence>MEDHTTGALVDRDEALPVIAGTQENDPRATISGDLKQAAFKAGRSLQDRLFSKILEQVMPMEDVSAEALSTSDKPNSTDNKRPAFSLPLMANNFRRFNARIGIVFLFQTRVERLLSWNKPSHTLSFLFIYSFVCLDPHLLIIIPLAVVLFFIMVPAFLARHPPPPSTSTSSITPYYSYQGPALAPAKTIKPASETSKDFFRNMRDLQNCMADFSDVHDATVSAFAPLTNFSNEKLSSAVFLSCTLVTSLLFLTAHLLPWRFIFLVGGDAGILLLHPSFHDFIQSVASDALEQIPDQGSVAGKKEKESIDLGEMPLPTSSRAVTLMGSLANISLDSDPEEREVEVFEIQYRSLAPYFESQWEHFLFSPMPYDPLSPSRIAGDRPKGCRFFEDVQAPTGWAWKSKKWELDLDCHEWVVERMITGVGFEVSGGLSEGGSTTGGEIGGWVWDLPPTSFRGDHDVASTSGHDDIDSTDPSRADDKKVQRKGKERAPLDYEERASTGSNIMGEWRRRRWIRIVHRVSMPTAQDKHELAGDDET</sequence>
<keyword evidence="9" id="KW-1185">Reference proteome</keyword>
<dbReference type="GO" id="GO:0007031">
    <property type="term" value="P:peroxisome organization"/>
    <property type="evidence" value="ECO:0007669"/>
    <property type="project" value="TreeGrafter"/>
</dbReference>
<evidence type="ECO:0000259" key="7">
    <source>
        <dbReference type="Pfam" id="PF06398"/>
    </source>
</evidence>
<dbReference type="Pfam" id="PF06398">
    <property type="entry name" value="Pex24p"/>
    <property type="match status" value="1"/>
</dbReference>
<dbReference type="Proteomes" id="UP000247233">
    <property type="component" value="Unassembled WGS sequence"/>
</dbReference>
<evidence type="ECO:0000256" key="2">
    <source>
        <dbReference type="ARBA" id="ARBA00022692"/>
    </source>
</evidence>
<evidence type="ECO:0000313" key="8">
    <source>
        <dbReference type="EMBL" id="PWY69713.1"/>
    </source>
</evidence>
<protein>
    <submittedName>
        <fullName evidence="8">Integral peroxisomal membrane peroxin</fullName>
    </submittedName>
</protein>
<gene>
    <name evidence="8" type="ORF">BO70DRAFT_365641</name>
</gene>
<evidence type="ECO:0000256" key="3">
    <source>
        <dbReference type="ARBA" id="ARBA00022989"/>
    </source>
</evidence>
<keyword evidence="4 6" id="KW-0472">Membrane</keyword>
<evidence type="ECO:0000256" key="1">
    <source>
        <dbReference type="ARBA" id="ARBA00004141"/>
    </source>
</evidence>
<proteinExistence type="predicted"/>
<evidence type="ECO:0000256" key="4">
    <source>
        <dbReference type="ARBA" id="ARBA00023136"/>
    </source>
</evidence>
<dbReference type="InterPro" id="IPR010482">
    <property type="entry name" value="TECPR1-like_DysF"/>
</dbReference>
<accession>A0A317V5Y7</accession>
<keyword evidence="3 6" id="KW-1133">Transmembrane helix</keyword>
<feature type="transmembrane region" description="Helical" evidence="6">
    <location>
        <begin position="127"/>
        <end position="158"/>
    </location>
</feature>
<organism evidence="8 9">
    <name type="scientific">Aspergillus heteromorphus CBS 117.55</name>
    <dbReference type="NCBI Taxonomy" id="1448321"/>
    <lineage>
        <taxon>Eukaryota</taxon>
        <taxon>Fungi</taxon>
        <taxon>Dikarya</taxon>
        <taxon>Ascomycota</taxon>
        <taxon>Pezizomycotina</taxon>
        <taxon>Eurotiomycetes</taxon>
        <taxon>Eurotiomycetidae</taxon>
        <taxon>Eurotiales</taxon>
        <taxon>Aspergillaceae</taxon>
        <taxon>Aspergillus</taxon>
        <taxon>Aspergillus subgen. Circumdati</taxon>
    </lineage>
</organism>
<evidence type="ECO:0000313" key="9">
    <source>
        <dbReference type="Proteomes" id="UP000247233"/>
    </source>
</evidence>
<dbReference type="EMBL" id="MSFL01000032">
    <property type="protein sequence ID" value="PWY69713.1"/>
    <property type="molecule type" value="Genomic_DNA"/>
</dbReference>
<reference evidence="8 9" key="1">
    <citation type="submission" date="2016-12" db="EMBL/GenBank/DDBJ databases">
        <title>The genomes of Aspergillus section Nigri reveals drivers in fungal speciation.</title>
        <authorList>
            <consortium name="DOE Joint Genome Institute"/>
            <person name="Vesth T.C."/>
            <person name="Nybo J."/>
            <person name="Theobald S."/>
            <person name="Brandl J."/>
            <person name="Frisvad J.C."/>
            <person name="Nielsen K.F."/>
            <person name="Lyhne E.K."/>
            <person name="Kogle M.E."/>
            <person name="Kuo A."/>
            <person name="Riley R."/>
            <person name="Clum A."/>
            <person name="Nolan M."/>
            <person name="Lipzen A."/>
            <person name="Salamov A."/>
            <person name="Henrissat B."/>
            <person name="Wiebenga A."/>
            <person name="De Vries R.P."/>
            <person name="Grigoriev I.V."/>
            <person name="Mortensen U.H."/>
            <person name="Andersen M.R."/>
            <person name="Baker S.E."/>
        </authorList>
    </citation>
    <scope>NUCLEOTIDE SEQUENCE [LARGE SCALE GENOMIC DNA]</scope>
    <source>
        <strain evidence="8 9">CBS 117.55</strain>
    </source>
</reference>